<reference evidence="10" key="1">
    <citation type="journal article" date="2019" name="Int. J. Syst. Evol. Microbiol.">
        <title>The Global Catalogue of Microorganisms (GCM) 10K type strain sequencing project: providing services to taxonomists for standard genome sequencing and annotation.</title>
        <authorList>
            <consortium name="The Broad Institute Genomics Platform"/>
            <consortium name="The Broad Institute Genome Sequencing Center for Infectious Disease"/>
            <person name="Wu L."/>
            <person name="Ma J."/>
        </authorList>
    </citation>
    <scope>NUCLEOTIDE SEQUENCE [LARGE SCALE GENOMIC DNA]</scope>
    <source>
        <strain evidence="10">CCM 8911</strain>
    </source>
</reference>
<dbReference type="EMBL" id="JBHTMO010000006">
    <property type="protein sequence ID" value="MFD1392703.1"/>
    <property type="molecule type" value="Genomic_DNA"/>
</dbReference>
<dbReference type="InterPro" id="IPR000123">
    <property type="entry name" value="Reverse_transcriptase_msDNA"/>
</dbReference>
<evidence type="ECO:0000256" key="6">
    <source>
        <dbReference type="ARBA" id="ARBA00023118"/>
    </source>
</evidence>
<dbReference type="InterPro" id="IPR000477">
    <property type="entry name" value="RT_dom"/>
</dbReference>
<dbReference type="EC" id="2.7.7.49" evidence="9"/>
<dbReference type="CDD" id="cd03487">
    <property type="entry name" value="RT_Bac_retron_II"/>
    <property type="match status" value="1"/>
</dbReference>
<evidence type="ECO:0000256" key="4">
    <source>
        <dbReference type="ARBA" id="ARBA00022842"/>
    </source>
</evidence>
<keyword evidence="6" id="KW-0051">Antiviral defense</keyword>
<evidence type="ECO:0000256" key="7">
    <source>
        <dbReference type="ARBA" id="ARBA00034120"/>
    </source>
</evidence>
<proteinExistence type="inferred from homology"/>
<keyword evidence="1 9" id="KW-0808">Transferase</keyword>
<comment type="similarity">
    <text evidence="7">Belongs to the bacterial reverse transcriptase family.</text>
</comment>
<evidence type="ECO:0000256" key="5">
    <source>
        <dbReference type="ARBA" id="ARBA00022918"/>
    </source>
</evidence>
<dbReference type="PRINTS" id="PR00866">
    <property type="entry name" value="RNADNAPOLMS"/>
</dbReference>
<evidence type="ECO:0000256" key="1">
    <source>
        <dbReference type="ARBA" id="ARBA00022679"/>
    </source>
</evidence>
<dbReference type="RefSeq" id="WP_125584421.1">
    <property type="nucleotide sequence ID" value="NZ_JBHTMO010000006.1"/>
</dbReference>
<dbReference type="PROSITE" id="PS50878">
    <property type="entry name" value="RT_POL"/>
    <property type="match status" value="1"/>
</dbReference>
<dbReference type="SUPFAM" id="SSF56672">
    <property type="entry name" value="DNA/RNA polymerases"/>
    <property type="match status" value="1"/>
</dbReference>
<keyword evidence="2 9" id="KW-0548">Nucleotidyltransferase</keyword>
<sequence>MKPSESRKRYNLNQCALYCCRSKSKLFKLLGTNAREIRDLTKNMNEQYSIFDLEKKGGGTRTVHGPSPLLKRIQKTLYKYLRKVERPSWLISGELGKSVIDNVRPHQFAGDMIKLDISGFFDNCKREPVFQFFHTILRQPGDVASICTELCMLNGAIVQGSPTSMVIAFYANRKMLEELQQLASDFGLVFTVYVDDIAFSCAASFNEDALLSRACQIVRAYGFRVKTKKVREYPLEKPKLLTGIVISKKNTLSVPNRVRRTILDSMTSYRKMDDSNEKEKLRQSMLGMIASAQQIEPGIFNSIRGQLLSDRRKQLVS</sequence>
<gene>
    <name evidence="9" type="ORF">ACFQ3L_03745</name>
</gene>
<name>A0ABW4B7H9_9LACO</name>
<keyword evidence="3" id="KW-0479">Metal-binding</keyword>
<dbReference type="GO" id="GO:0003964">
    <property type="term" value="F:RNA-directed DNA polymerase activity"/>
    <property type="evidence" value="ECO:0007669"/>
    <property type="project" value="UniProtKB-KW"/>
</dbReference>
<evidence type="ECO:0000313" key="10">
    <source>
        <dbReference type="Proteomes" id="UP001597249"/>
    </source>
</evidence>
<evidence type="ECO:0000259" key="8">
    <source>
        <dbReference type="PROSITE" id="PS50878"/>
    </source>
</evidence>
<accession>A0ABW4B7H9</accession>
<keyword evidence="4" id="KW-0460">Magnesium</keyword>
<feature type="domain" description="Reverse transcriptase" evidence="8">
    <location>
        <begin position="34"/>
        <end position="246"/>
    </location>
</feature>
<organism evidence="9 10">
    <name type="scientific">Lacticaseibacillus jixianensis</name>
    <dbReference type="NCBI Taxonomy" id="2486012"/>
    <lineage>
        <taxon>Bacteria</taxon>
        <taxon>Bacillati</taxon>
        <taxon>Bacillota</taxon>
        <taxon>Bacilli</taxon>
        <taxon>Lactobacillales</taxon>
        <taxon>Lactobacillaceae</taxon>
        <taxon>Lacticaseibacillus</taxon>
    </lineage>
</organism>
<keyword evidence="5 9" id="KW-0695">RNA-directed DNA polymerase</keyword>
<keyword evidence="10" id="KW-1185">Reference proteome</keyword>
<evidence type="ECO:0000256" key="3">
    <source>
        <dbReference type="ARBA" id="ARBA00022723"/>
    </source>
</evidence>
<dbReference type="Proteomes" id="UP001597249">
    <property type="component" value="Unassembled WGS sequence"/>
</dbReference>
<comment type="caution">
    <text evidence="9">The sequence shown here is derived from an EMBL/GenBank/DDBJ whole genome shotgun (WGS) entry which is preliminary data.</text>
</comment>
<evidence type="ECO:0000313" key="9">
    <source>
        <dbReference type="EMBL" id="MFD1392703.1"/>
    </source>
</evidence>
<dbReference type="Pfam" id="PF00078">
    <property type="entry name" value="RVT_1"/>
    <property type="match status" value="1"/>
</dbReference>
<protein>
    <submittedName>
        <fullName evidence="9">Reverse transcriptase family protein</fullName>
        <ecNumber evidence="9">2.7.7.49</ecNumber>
    </submittedName>
</protein>
<dbReference type="InterPro" id="IPR043502">
    <property type="entry name" value="DNA/RNA_pol_sf"/>
</dbReference>
<evidence type="ECO:0000256" key="2">
    <source>
        <dbReference type="ARBA" id="ARBA00022695"/>
    </source>
</evidence>